<dbReference type="Proteomes" id="UP000030765">
    <property type="component" value="Unassembled WGS sequence"/>
</dbReference>
<sequence length="136" mass="14632">MTNQYQQEQQPKEPQKEQKQQAIAITIRDTCTTSEGVTGERKVKLIVNRSSPASAPMADANLVPPAPTHPTGPVSKLPPPSSSSSFRRSPICPICQSPVVDIDSIDVWPPAHAIDGSSISMIALLETARMRCTIAT</sequence>
<reference evidence="2 4" key="1">
    <citation type="journal article" date="2014" name="BMC Genomics">
        <title>Genome sequence of Anopheles sinensis provides insight into genetics basis of mosquito competence for malaria parasites.</title>
        <authorList>
            <person name="Zhou D."/>
            <person name="Zhang D."/>
            <person name="Ding G."/>
            <person name="Shi L."/>
            <person name="Hou Q."/>
            <person name="Ye Y."/>
            <person name="Xu Y."/>
            <person name="Zhou H."/>
            <person name="Xiong C."/>
            <person name="Li S."/>
            <person name="Yu J."/>
            <person name="Hong S."/>
            <person name="Yu X."/>
            <person name="Zou P."/>
            <person name="Chen C."/>
            <person name="Chang X."/>
            <person name="Wang W."/>
            <person name="Lv Y."/>
            <person name="Sun Y."/>
            <person name="Ma L."/>
            <person name="Shen B."/>
            <person name="Zhu C."/>
        </authorList>
    </citation>
    <scope>NUCLEOTIDE SEQUENCE [LARGE SCALE GENOMIC DNA]</scope>
</reference>
<dbReference type="AlphaFoldDB" id="A0A084VF83"/>
<proteinExistence type="predicted"/>
<dbReference type="EMBL" id="KE524785">
    <property type="protein sequence ID" value="KFB36627.1"/>
    <property type="molecule type" value="Genomic_DNA"/>
</dbReference>
<dbReference type="VEuPathDB" id="VectorBase:ASIC003681"/>
<feature type="compositionally biased region" description="Basic and acidic residues" evidence="1">
    <location>
        <begin position="10"/>
        <end position="19"/>
    </location>
</feature>
<dbReference type="STRING" id="74873.A0A084VF83"/>
<organism evidence="2">
    <name type="scientific">Anopheles sinensis</name>
    <name type="common">Mosquito</name>
    <dbReference type="NCBI Taxonomy" id="74873"/>
    <lineage>
        <taxon>Eukaryota</taxon>
        <taxon>Metazoa</taxon>
        <taxon>Ecdysozoa</taxon>
        <taxon>Arthropoda</taxon>
        <taxon>Hexapoda</taxon>
        <taxon>Insecta</taxon>
        <taxon>Pterygota</taxon>
        <taxon>Neoptera</taxon>
        <taxon>Endopterygota</taxon>
        <taxon>Diptera</taxon>
        <taxon>Nematocera</taxon>
        <taxon>Culicoidea</taxon>
        <taxon>Culicidae</taxon>
        <taxon>Anophelinae</taxon>
        <taxon>Anopheles</taxon>
    </lineage>
</organism>
<protein>
    <submittedName>
        <fullName evidence="2 3">Uncharacterized protein</fullName>
    </submittedName>
</protein>
<name>A0A084VF83_ANOSI</name>
<evidence type="ECO:0000313" key="3">
    <source>
        <dbReference type="EnsemblMetazoa" id="ASIC003681-PA"/>
    </source>
</evidence>
<gene>
    <name evidence="2" type="ORF">ZHAS_00003681</name>
</gene>
<evidence type="ECO:0000256" key="1">
    <source>
        <dbReference type="SAM" id="MobiDB-lite"/>
    </source>
</evidence>
<feature type="compositionally biased region" description="Pro residues" evidence="1">
    <location>
        <begin position="64"/>
        <end position="81"/>
    </location>
</feature>
<accession>A0A084VF83</accession>
<evidence type="ECO:0000313" key="4">
    <source>
        <dbReference type="Proteomes" id="UP000030765"/>
    </source>
</evidence>
<feature type="region of interest" description="Disordered" evidence="1">
    <location>
        <begin position="53"/>
        <end position="88"/>
    </location>
</feature>
<feature type="region of interest" description="Disordered" evidence="1">
    <location>
        <begin position="1"/>
        <end position="22"/>
    </location>
</feature>
<reference evidence="3" key="2">
    <citation type="submission" date="2020-05" db="UniProtKB">
        <authorList>
            <consortium name="EnsemblMetazoa"/>
        </authorList>
    </citation>
    <scope>IDENTIFICATION</scope>
</reference>
<evidence type="ECO:0000313" key="2">
    <source>
        <dbReference type="EMBL" id="KFB36627.1"/>
    </source>
</evidence>
<keyword evidence="4" id="KW-1185">Reference proteome</keyword>
<dbReference type="EnsemblMetazoa" id="ASIC003681-RA">
    <property type="protein sequence ID" value="ASIC003681-PA"/>
    <property type="gene ID" value="ASIC003681"/>
</dbReference>
<dbReference type="EMBL" id="ATLV01012365">
    <property type="status" value="NOT_ANNOTATED_CDS"/>
    <property type="molecule type" value="Genomic_DNA"/>
</dbReference>